<protein>
    <submittedName>
        <fullName evidence="1">Uncharacterized protein</fullName>
    </submittedName>
</protein>
<dbReference type="RefSeq" id="YP_007501092.1">
    <property type="nucleotide sequence ID" value="NC_020416.1"/>
</dbReference>
<dbReference type="OrthoDB" id="25852at10239"/>
<dbReference type="KEGG" id="vg:14675293"/>
<sequence length="47" mass="5457">MVKIVTETPKKTVDYTKIHNSMSGMMSQFKLLHDKAKAENTITYRKI</sequence>
<dbReference type="Pfam" id="PF17588">
    <property type="entry name" value="DUF5486"/>
    <property type="match status" value="1"/>
</dbReference>
<evidence type="ECO:0000313" key="2">
    <source>
        <dbReference type="Proteomes" id="UP000011284"/>
    </source>
</evidence>
<dbReference type="InterPro" id="IPR035136">
    <property type="entry name" value="DUF5486"/>
</dbReference>
<proteinExistence type="predicted"/>
<accession>M1HDG8</accession>
<evidence type="ECO:0000313" key="1">
    <source>
        <dbReference type="EMBL" id="AGE48151.1"/>
    </source>
</evidence>
<name>M1HDG8_BPS16</name>
<dbReference type="Proteomes" id="UP000011284">
    <property type="component" value="Segment"/>
</dbReference>
<dbReference type="EMBL" id="HQ331142">
    <property type="protein sequence ID" value="AGE48151.1"/>
    <property type="molecule type" value="Genomic_DNA"/>
</dbReference>
<organismHost>
    <name type="scientific">Salmonella enterica</name>
    <name type="common">Salmonella choleraesuis</name>
    <dbReference type="NCBI Taxonomy" id="28901"/>
</organismHost>
<organism evidence="1 2">
    <name type="scientific">Salmonella phage S16</name>
    <name type="common">Salmonella phage vB_SenM-S16</name>
    <dbReference type="NCBI Taxonomy" id="1087482"/>
    <lineage>
        <taxon>Viruses</taxon>
        <taxon>Duplodnaviria</taxon>
        <taxon>Heunggongvirae</taxon>
        <taxon>Uroviricota</taxon>
        <taxon>Caudoviricetes</taxon>
        <taxon>Pantevenvirales</taxon>
        <taxon>Straboviridae</taxon>
        <taxon>Tevenvirinae</taxon>
        <taxon>Gelderlandvirus</taxon>
        <taxon>Gelderlandvirus s16</taxon>
    </lineage>
</organism>
<reference evidence="1 2" key="1">
    <citation type="journal article" date="2013" name="Mol. Microbiol.">
        <title>Long tail fibres of the novel broad-host-range T-even bacteriophage S16 specifically recognize Salmonella OmpC.</title>
        <authorList>
            <person name="Marti R."/>
            <person name="Zurfluh K."/>
            <person name="Hagens S."/>
            <person name="Pianezzi J."/>
            <person name="Klumpp J."/>
            <person name="Loessner M.J."/>
        </authorList>
    </citation>
    <scope>NUCLEOTIDE SEQUENCE [LARGE SCALE GENOMIC DNA]</scope>
</reference>
<dbReference type="GeneID" id="14675293"/>
<keyword evidence="2" id="KW-1185">Reference proteome</keyword>